<name>A0A2A6RGS8_9CHLR</name>
<protein>
    <recommendedName>
        <fullName evidence="4 5">Large ribosomal subunit protein uL10</fullName>
    </recommendedName>
</protein>
<dbReference type="PANTHER" id="PTHR11560">
    <property type="entry name" value="39S RIBOSOMAL PROTEIN L10, MITOCHONDRIAL"/>
    <property type="match status" value="1"/>
</dbReference>
<evidence type="ECO:0000256" key="3">
    <source>
        <dbReference type="ARBA" id="ARBA00023274"/>
    </source>
</evidence>
<dbReference type="HAMAP" id="MF_00362">
    <property type="entry name" value="Ribosomal_uL10"/>
    <property type="match status" value="1"/>
</dbReference>
<keyword evidence="5" id="KW-0694">RNA-binding</keyword>
<evidence type="ECO:0000256" key="2">
    <source>
        <dbReference type="ARBA" id="ARBA00022980"/>
    </source>
</evidence>
<comment type="function">
    <text evidence="5">Forms part of the ribosomal stalk, playing a central role in the interaction of the ribosome with GTP-bound translation factors.</text>
</comment>
<dbReference type="GO" id="GO:0006412">
    <property type="term" value="P:translation"/>
    <property type="evidence" value="ECO:0007669"/>
    <property type="project" value="UniProtKB-UniRule"/>
</dbReference>
<dbReference type="InterPro" id="IPR002363">
    <property type="entry name" value="Ribosomal_uL10_CS_bac"/>
</dbReference>
<dbReference type="Gene3D" id="3.30.70.1730">
    <property type="match status" value="1"/>
</dbReference>
<dbReference type="SUPFAM" id="SSF160369">
    <property type="entry name" value="Ribosomal protein L10-like"/>
    <property type="match status" value="1"/>
</dbReference>
<dbReference type="InterPro" id="IPR022973">
    <property type="entry name" value="Ribosomal_uL10_bac"/>
</dbReference>
<comment type="similarity">
    <text evidence="1 5">Belongs to the universal ribosomal protein uL10 family.</text>
</comment>
<dbReference type="RefSeq" id="WP_097645000.1">
    <property type="nucleotide sequence ID" value="NZ_NQWI01000085.1"/>
</dbReference>
<dbReference type="OrthoDB" id="9808307at2"/>
<evidence type="ECO:0000313" key="7">
    <source>
        <dbReference type="Proteomes" id="UP000220527"/>
    </source>
</evidence>
<accession>A0A2A6RGS8</accession>
<keyword evidence="5" id="KW-0699">rRNA-binding</keyword>
<evidence type="ECO:0000256" key="4">
    <source>
        <dbReference type="ARBA" id="ARBA00035202"/>
    </source>
</evidence>
<dbReference type="InterPro" id="IPR047865">
    <property type="entry name" value="Ribosomal_uL10_bac_type"/>
</dbReference>
<evidence type="ECO:0000256" key="5">
    <source>
        <dbReference type="HAMAP-Rule" id="MF_00362"/>
    </source>
</evidence>
<sequence>MPTQQKIDLVAELGDKMQRSQLAVVADYRGFTVSDLFVLRGKLRESGAEMVVAKNTLLRLAARNVGKEILEVTLEGPTAIIFAYDDVAKTAKVLVEASQVKANPLKLKGGVLGTSPITAEGLDAVTKLPTREQALAQVLGAVSAPVSGVVGVLNSALTNVALVIQARIDQLQPGEEQPAT</sequence>
<reference evidence="7" key="1">
    <citation type="submission" date="2017-08" db="EMBL/GenBank/DDBJ databases">
        <authorList>
            <person name="Grouzdev D.S."/>
            <person name="Gaisin V.A."/>
            <person name="Rysina M.S."/>
            <person name="Gorlenko V.M."/>
        </authorList>
    </citation>
    <scope>NUCLEOTIDE SEQUENCE [LARGE SCALE GENOMIC DNA]</scope>
    <source>
        <strain evidence="7">Kir15-3F</strain>
    </source>
</reference>
<dbReference type="InterPro" id="IPR001790">
    <property type="entry name" value="Ribosomal_uL10"/>
</dbReference>
<dbReference type="GO" id="GO:0015934">
    <property type="term" value="C:large ribosomal subunit"/>
    <property type="evidence" value="ECO:0007669"/>
    <property type="project" value="InterPro"/>
</dbReference>
<comment type="subunit">
    <text evidence="5">Part of the ribosomal stalk of the 50S ribosomal subunit. The N-terminus interacts with L11 and the large rRNA to form the base of the stalk. The C-terminus forms an elongated spine to which L12 dimers bind in a sequential fashion forming a multimeric L10(L12)X complex.</text>
</comment>
<proteinExistence type="inferred from homology"/>
<dbReference type="GO" id="GO:0070180">
    <property type="term" value="F:large ribosomal subunit rRNA binding"/>
    <property type="evidence" value="ECO:0007669"/>
    <property type="project" value="UniProtKB-UniRule"/>
</dbReference>
<gene>
    <name evidence="5 6" type="primary">rplJ</name>
    <name evidence="6" type="ORF">CJ255_15475</name>
</gene>
<evidence type="ECO:0000313" key="6">
    <source>
        <dbReference type="EMBL" id="PDW02143.1"/>
    </source>
</evidence>
<keyword evidence="7" id="KW-1185">Reference proteome</keyword>
<dbReference type="EMBL" id="NQWI01000085">
    <property type="protein sequence ID" value="PDW02143.1"/>
    <property type="molecule type" value="Genomic_DNA"/>
</dbReference>
<dbReference type="Gene3D" id="6.10.250.290">
    <property type="match status" value="1"/>
</dbReference>
<dbReference type="AlphaFoldDB" id="A0A2A6RGS8"/>
<dbReference type="InterPro" id="IPR043141">
    <property type="entry name" value="Ribosomal_uL10-like_sf"/>
</dbReference>
<dbReference type="PROSITE" id="PS01109">
    <property type="entry name" value="RIBOSOMAL_L10"/>
    <property type="match status" value="1"/>
</dbReference>
<dbReference type="Proteomes" id="UP000220527">
    <property type="component" value="Unassembled WGS sequence"/>
</dbReference>
<evidence type="ECO:0000256" key="1">
    <source>
        <dbReference type="ARBA" id="ARBA00008889"/>
    </source>
</evidence>
<dbReference type="Pfam" id="PF00466">
    <property type="entry name" value="Ribosomal_L10"/>
    <property type="match status" value="1"/>
</dbReference>
<dbReference type="GO" id="GO:0003735">
    <property type="term" value="F:structural constituent of ribosome"/>
    <property type="evidence" value="ECO:0007669"/>
    <property type="project" value="InterPro"/>
</dbReference>
<dbReference type="NCBIfam" id="NF000955">
    <property type="entry name" value="PRK00099.1-1"/>
    <property type="match status" value="1"/>
</dbReference>
<organism evidence="6 7">
    <name type="scientific">Candidatus Viridilinea mediisalina</name>
    <dbReference type="NCBI Taxonomy" id="2024553"/>
    <lineage>
        <taxon>Bacteria</taxon>
        <taxon>Bacillati</taxon>
        <taxon>Chloroflexota</taxon>
        <taxon>Chloroflexia</taxon>
        <taxon>Chloroflexales</taxon>
        <taxon>Chloroflexineae</taxon>
        <taxon>Oscillochloridaceae</taxon>
        <taxon>Candidatus Viridilinea</taxon>
    </lineage>
</organism>
<comment type="caution">
    <text evidence="6">The sequence shown here is derived from an EMBL/GenBank/DDBJ whole genome shotgun (WGS) entry which is preliminary data.</text>
</comment>
<keyword evidence="3 5" id="KW-0687">Ribonucleoprotein</keyword>
<dbReference type="CDD" id="cd05797">
    <property type="entry name" value="Ribosomal_L10"/>
    <property type="match status" value="1"/>
</dbReference>
<keyword evidence="2 5" id="KW-0689">Ribosomal protein</keyword>